<proteinExistence type="predicted"/>
<gene>
    <name evidence="2" type="ORF">PENNAL_c0147G11251</name>
</gene>
<feature type="non-terminal residue" evidence="2">
    <location>
        <position position="210"/>
    </location>
</feature>
<reference evidence="3" key="1">
    <citation type="journal article" date="2017" name="Nat. Microbiol.">
        <title>Global analysis of biosynthetic gene clusters reveals vast potential of secondary metabolite production in Penicillium species.</title>
        <authorList>
            <person name="Nielsen J.C."/>
            <person name="Grijseels S."/>
            <person name="Prigent S."/>
            <person name="Ji B."/>
            <person name="Dainat J."/>
            <person name="Nielsen K.F."/>
            <person name="Frisvad J.C."/>
            <person name="Workman M."/>
            <person name="Nielsen J."/>
        </authorList>
    </citation>
    <scope>NUCLEOTIDE SEQUENCE [LARGE SCALE GENOMIC DNA]</scope>
    <source>
        <strain evidence="3">IBT 13039</strain>
    </source>
</reference>
<sequence>MSLRRLLVSQMSLRGALLTQDLVCRELVDAAVSCGSQLSSQRPPAEFTCTLDDAEPILRGTLDNAEPILRSTLDDAEPILRSTLDDAEPILRGLLLTQTHPAKHLFTLAGLMAAREHNLTSLGSWQRQPRPRRRSSPQAREGHRDTAECEDRSPDFFGLGIWTLLYLLGYVSAKEPVAQKETLWPTESTFYLESLLSQPPLSVVNHFINC</sequence>
<evidence type="ECO:0000256" key="1">
    <source>
        <dbReference type="SAM" id="MobiDB-lite"/>
    </source>
</evidence>
<dbReference type="Proteomes" id="UP000191691">
    <property type="component" value="Unassembled WGS sequence"/>
</dbReference>
<protein>
    <submittedName>
        <fullName evidence="2">Uncharacterized protein</fullName>
    </submittedName>
</protein>
<evidence type="ECO:0000313" key="3">
    <source>
        <dbReference type="Proteomes" id="UP000191691"/>
    </source>
</evidence>
<feature type="compositionally biased region" description="Basic and acidic residues" evidence="1">
    <location>
        <begin position="140"/>
        <end position="149"/>
    </location>
</feature>
<organism evidence="2 3">
    <name type="scientific">Penicillium nalgiovense</name>
    <dbReference type="NCBI Taxonomy" id="60175"/>
    <lineage>
        <taxon>Eukaryota</taxon>
        <taxon>Fungi</taxon>
        <taxon>Dikarya</taxon>
        <taxon>Ascomycota</taxon>
        <taxon>Pezizomycotina</taxon>
        <taxon>Eurotiomycetes</taxon>
        <taxon>Eurotiomycetidae</taxon>
        <taxon>Eurotiales</taxon>
        <taxon>Aspergillaceae</taxon>
        <taxon>Penicillium</taxon>
    </lineage>
</organism>
<name>A0A1V6X0Y4_PENNA</name>
<dbReference type="AlphaFoldDB" id="A0A1V6X0Y4"/>
<dbReference type="STRING" id="60175.A0A1V6X0Y4"/>
<dbReference type="EMBL" id="MOOB01000147">
    <property type="protein sequence ID" value="OQE68745.1"/>
    <property type="molecule type" value="Genomic_DNA"/>
</dbReference>
<comment type="caution">
    <text evidence="2">The sequence shown here is derived from an EMBL/GenBank/DDBJ whole genome shotgun (WGS) entry which is preliminary data.</text>
</comment>
<feature type="region of interest" description="Disordered" evidence="1">
    <location>
        <begin position="122"/>
        <end position="149"/>
    </location>
</feature>
<accession>A0A1V6X0Y4</accession>
<evidence type="ECO:0000313" key="2">
    <source>
        <dbReference type="EMBL" id="OQE68745.1"/>
    </source>
</evidence>
<keyword evidence="3" id="KW-1185">Reference proteome</keyword>